<feature type="transmembrane region" description="Helical" evidence="1">
    <location>
        <begin position="6"/>
        <end position="24"/>
    </location>
</feature>
<sequence>MFVQLASVILSLIIDALVFTLTFAKTIRHTIEMRKSGLGNGLGYFILRDGAMYFLAKLLIGVVATTVFIFRCGSFVFSFFTVIAYPFRGLKGPCRQLGSRN</sequence>
<dbReference type="AlphaFoldDB" id="A0A4Y7PU07"/>
<gene>
    <name evidence="2" type="ORF">BD410DRAFT_488640</name>
</gene>
<dbReference type="VEuPathDB" id="FungiDB:BD410DRAFT_488640"/>
<evidence type="ECO:0000313" key="2">
    <source>
        <dbReference type="EMBL" id="TDL18635.1"/>
    </source>
</evidence>
<dbReference type="Proteomes" id="UP000294933">
    <property type="component" value="Unassembled WGS sequence"/>
</dbReference>
<reference evidence="2 3" key="1">
    <citation type="submission" date="2018-06" db="EMBL/GenBank/DDBJ databases">
        <title>A transcriptomic atlas of mushroom development highlights an independent origin of complex multicellularity.</title>
        <authorList>
            <consortium name="DOE Joint Genome Institute"/>
            <person name="Krizsan K."/>
            <person name="Almasi E."/>
            <person name="Merenyi Z."/>
            <person name="Sahu N."/>
            <person name="Viragh M."/>
            <person name="Koszo T."/>
            <person name="Mondo S."/>
            <person name="Kiss B."/>
            <person name="Balint B."/>
            <person name="Kues U."/>
            <person name="Barry K."/>
            <person name="Hegedus J.C."/>
            <person name="Henrissat B."/>
            <person name="Johnson J."/>
            <person name="Lipzen A."/>
            <person name="Ohm R."/>
            <person name="Nagy I."/>
            <person name="Pangilinan J."/>
            <person name="Yan J."/>
            <person name="Xiong Y."/>
            <person name="Grigoriev I.V."/>
            <person name="Hibbett D.S."/>
            <person name="Nagy L.G."/>
        </authorList>
    </citation>
    <scope>NUCLEOTIDE SEQUENCE [LARGE SCALE GENOMIC DNA]</scope>
    <source>
        <strain evidence="2 3">SZMC22713</strain>
    </source>
</reference>
<name>A0A4Y7PU07_9AGAM</name>
<dbReference type="EMBL" id="ML170205">
    <property type="protein sequence ID" value="TDL18635.1"/>
    <property type="molecule type" value="Genomic_DNA"/>
</dbReference>
<protein>
    <submittedName>
        <fullName evidence="2">Uncharacterized protein</fullName>
    </submittedName>
</protein>
<keyword evidence="1" id="KW-1133">Transmembrane helix</keyword>
<keyword evidence="1" id="KW-0472">Membrane</keyword>
<accession>A0A4Y7PU07</accession>
<keyword evidence="1" id="KW-0812">Transmembrane</keyword>
<proteinExistence type="predicted"/>
<organism evidence="2 3">
    <name type="scientific">Rickenella mellea</name>
    <dbReference type="NCBI Taxonomy" id="50990"/>
    <lineage>
        <taxon>Eukaryota</taxon>
        <taxon>Fungi</taxon>
        <taxon>Dikarya</taxon>
        <taxon>Basidiomycota</taxon>
        <taxon>Agaricomycotina</taxon>
        <taxon>Agaricomycetes</taxon>
        <taxon>Hymenochaetales</taxon>
        <taxon>Rickenellaceae</taxon>
        <taxon>Rickenella</taxon>
    </lineage>
</organism>
<feature type="transmembrane region" description="Helical" evidence="1">
    <location>
        <begin position="68"/>
        <end position="87"/>
    </location>
</feature>
<evidence type="ECO:0000313" key="3">
    <source>
        <dbReference type="Proteomes" id="UP000294933"/>
    </source>
</evidence>
<evidence type="ECO:0000256" key="1">
    <source>
        <dbReference type="SAM" id="Phobius"/>
    </source>
</evidence>
<keyword evidence="3" id="KW-1185">Reference proteome</keyword>